<evidence type="ECO:0000313" key="2">
    <source>
        <dbReference type="EMBL" id="PIY59651.1"/>
    </source>
</evidence>
<keyword evidence="1" id="KW-1133">Transmembrane helix</keyword>
<dbReference type="Proteomes" id="UP000230363">
    <property type="component" value="Unassembled WGS sequence"/>
</dbReference>
<evidence type="ECO:0000256" key="1">
    <source>
        <dbReference type="SAM" id="Phobius"/>
    </source>
</evidence>
<keyword evidence="1" id="KW-0812">Transmembrane</keyword>
<organism evidence="2 3">
    <name type="scientific">Candidatus Wolfebacteria bacterium CG_4_10_14_0_8_um_filter_37_11</name>
    <dbReference type="NCBI Taxonomy" id="1975062"/>
    <lineage>
        <taxon>Bacteria</taxon>
        <taxon>Candidatus Wolfeibacteriota</taxon>
    </lineage>
</organism>
<gene>
    <name evidence="2" type="ORF">COY96_00630</name>
</gene>
<dbReference type="EMBL" id="PFKZ01000022">
    <property type="protein sequence ID" value="PIY59651.1"/>
    <property type="molecule type" value="Genomic_DNA"/>
</dbReference>
<proteinExistence type="predicted"/>
<evidence type="ECO:0000313" key="3">
    <source>
        <dbReference type="Proteomes" id="UP000230363"/>
    </source>
</evidence>
<feature type="transmembrane region" description="Helical" evidence="1">
    <location>
        <begin position="12"/>
        <end position="33"/>
    </location>
</feature>
<protein>
    <submittedName>
        <fullName evidence="2">Uncharacterized protein</fullName>
    </submittedName>
</protein>
<accession>A0A2M7Q867</accession>
<reference evidence="3" key="1">
    <citation type="submission" date="2017-09" db="EMBL/GenBank/DDBJ databases">
        <title>Depth-based differentiation of microbial function through sediment-hosted aquifers and enrichment of novel symbionts in the deep terrestrial subsurface.</title>
        <authorList>
            <person name="Probst A.J."/>
            <person name="Ladd B."/>
            <person name="Jarett J.K."/>
            <person name="Geller-Mcgrath D.E."/>
            <person name="Sieber C.M.K."/>
            <person name="Emerson J.B."/>
            <person name="Anantharaman K."/>
            <person name="Thomas B.C."/>
            <person name="Malmstrom R."/>
            <person name="Stieglmeier M."/>
            <person name="Klingl A."/>
            <person name="Woyke T."/>
            <person name="Ryan C.M."/>
            <person name="Banfield J.F."/>
        </authorList>
    </citation>
    <scope>NUCLEOTIDE SEQUENCE [LARGE SCALE GENOMIC DNA]</scope>
</reference>
<name>A0A2M7Q867_9BACT</name>
<comment type="caution">
    <text evidence="2">The sequence shown here is derived from an EMBL/GenBank/DDBJ whole genome shotgun (WGS) entry which is preliminary data.</text>
</comment>
<dbReference type="AlphaFoldDB" id="A0A2M7Q867"/>
<sequence>MDDKKISLPEIIMLNLYVVPLDLIGLLLIFVGLDDFGIIDILTFPVTQFYFRMKGAKASADLVASMVELIPYVGALPIKSVGMNITIYLTNNPPKIMEKLPVAKLAGIKK</sequence>
<keyword evidence="1" id="KW-0472">Membrane</keyword>